<keyword evidence="2" id="KW-1185">Reference proteome</keyword>
<name>A0ABV3R7U4_9HYPH</name>
<organism evidence="1 2">
    <name type="scientific">Mesorhizobium marinum</name>
    <dbReference type="NCBI Taxonomy" id="3228790"/>
    <lineage>
        <taxon>Bacteria</taxon>
        <taxon>Pseudomonadati</taxon>
        <taxon>Pseudomonadota</taxon>
        <taxon>Alphaproteobacteria</taxon>
        <taxon>Hyphomicrobiales</taxon>
        <taxon>Phyllobacteriaceae</taxon>
        <taxon>Mesorhizobium</taxon>
    </lineage>
</organism>
<comment type="caution">
    <text evidence="1">The sequence shown here is derived from an EMBL/GenBank/DDBJ whole genome shotgun (WGS) entry which is preliminary data.</text>
</comment>
<evidence type="ECO:0000313" key="1">
    <source>
        <dbReference type="EMBL" id="MEW9808612.1"/>
    </source>
</evidence>
<evidence type="ECO:0000313" key="2">
    <source>
        <dbReference type="Proteomes" id="UP001556196"/>
    </source>
</evidence>
<protein>
    <submittedName>
        <fullName evidence="1">Uncharacterized protein</fullName>
    </submittedName>
</protein>
<proteinExistence type="predicted"/>
<accession>A0ABV3R7U4</accession>
<reference evidence="1 2" key="1">
    <citation type="submission" date="2024-06" db="EMBL/GenBank/DDBJ databases">
        <authorList>
            <person name="Tuo L."/>
        </authorList>
    </citation>
    <scope>NUCLEOTIDE SEQUENCE [LARGE SCALE GENOMIC DNA]</scope>
    <source>
        <strain evidence="1 2">ZMM04-5</strain>
    </source>
</reference>
<dbReference type="EMBL" id="JBFOCI010000009">
    <property type="protein sequence ID" value="MEW9808612.1"/>
    <property type="molecule type" value="Genomic_DNA"/>
</dbReference>
<dbReference type="Proteomes" id="UP001556196">
    <property type="component" value="Unassembled WGS sequence"/>
</dbReference>
<gene>
    <name evidence="1" type="ORF">ABUE31_21690</name>
</gene>
<sequence length="125" mass="13640">MSNGYISLKITKDDKIVPKTDLCNERFGTLESKPQAPLGIDEVLGAMQSFMAGRKAQNCRVVKFLVLAGKEVVGVRETVTVAHDVGVHPALSGLEHHLIPEHIRECGHFLAGATVKEDRSFGVEF</sequence>
<dbReference type="RefSeq" id="WP_367725845.1">
    <property type="nucleotide sequence ID" value="NZ_JBFOCH010000096.1"/>
</dbReference>